<keyword evidence="3" id="KW-1185">Reference proteome</keyword>
<evidence type="ECO:0000313" key="2">
    <source>
        <dbReference type="EMBL" id="TXD74252.1"/>
    </source>
</evidence>
<organism evidence="2 3">
    <name type="scientific">Aequorivita antarctica</name>
    <dbReference type="NCBI Taxonomy" id="153266"/>
    <lineage>
        <taxon>Bacteria</taxon>
        <taxon>Pseudomonadati</taxon>
        <taxon>Bacteroidota</taxon>
        <taxon>Flavobacteriia</taxon>
        <taxon>Flavobacteriales</taxon>
        <taxon>Flavobacteriaceae</taxon>
        <taxon>Aequorivita</taxon>
    </lineage>
</organism>
<feature type="chain" id="PRO_5022785627" description="PEGA domain-containing protein" evidence="1">
    <location>
        <begin position="25"/>
        <end position="144"/>
    </location>
</feature>
<dbReference type="OrthoDB" id="1449695at2"/>
<reference evidence="2 3" key="1">
    <citation type="submission" date="2019-08" db="EMBL/GenBank/DDBJ databases">
        <title>Genome of Aequorivita antarctica SW49 (type strain).</title>
        <authorList>
            <person name="Bowman J.P."/>
        </authorList>
    </citation>
    <scope>NUCLEOTIDE SEQUENCE [LARGE SCALE GENOMIC DNA]</scope>
    <source>
        <strain evidence="2 3">SW49</strain>
    </source>
</reference>
<dbReference type="PROSITE" id="PS51257">
    <property type="entry name" value="PROKAR_LIPOPROTEIN"/>
    <property type="match status" value="1"/>
</dbReference>
<accession>A0A5C6Z3T4</accession>
<name>A0A5C6Z3T4_9FLAO</name>
<dbReference type="RefSeq" id="WP_111843682.1">
    <property type="nucleotide sequence ID" value="NZ_UEGI01000003.1"/>
</dbReference>
<proteinExistence type="predicted"/>
<feature type="signal peptide" evidence="1">
    <location>
        <begin position="1"/>
        <end position="24"/>
    </location>
</feature>
<evidence type="ECO:0000313" key="3">
    <source>
        <dbReference type="Proteomes" id="UP000321497"/>
    </source>
</evidence>
<evidence type="ECO:0008006" key="4">
    <source>
        <dbReference type="Google" id="ProtNLM"/>
    </source>
</evidence>
<dbReference type="EMBL" id="VORT01000002">
    <property type="protein sequence ID" value="TXD74252.1"/>
    <property type="molecule type" value="Genomic_DNA"/>
</dbReference>
<gene>
    <name evidence="2" type="ORF">ESU54_03080</name>
</gene>
<keyword evidence="1" id="KW-0732">Signal</keyword>
<protein>
    <recommendedName>
        <fullName evidence="4">PEGA domain-containing protein</fullName>
    </recommendedName>
</protein>
<sequence>MKNTFLIIFSLLFMLSCDTNDDCAATDPREPAINIRIVDTAGNSLIGENNIYKPSEITLSRGSQEIFLIFNEYNEETYIKLYYPEMESEKDYQLKLNDQEIDILNLRLKNLEGECFDFLSMESFSINGEEIQLDNNSYSYIIRK</sequence>
<evidence type="ECO:0000256" key="1">
    <source>
        <dbReference type="SAM" id="SignalP"/>
    </source>
</evidence>
<comment type="caution">
    <text evidence="2">The sequence shown here is derived from an EMBL/GenBank/DDBJ whole genome shotgun (WGS) entry which is preliminary data.</text>
</comment>
<dbReference type="Proteomes" id="UP000321497">
    <property type="component" value="Unassembled WGS sequence"/>
</dbReference>
<dbReference type="AlphaFoldDB" id="A0A5C6Z3T4"/>